<gene>
    <name evidence="1" type="ORF">NLG97_g5588</name>
</gene>
<evidence type="ECO:0000313" key="2">
    <source>
        <dbReference type="Proteomes" id="UP001148737"/>
    </source>
</evidence>
<comment type="caution">
    <text evidence="1">The sequence shown here is derived from an EMBL/GenBank/DDBJ whole genome shotgun (WGS) entry which is preliminary data.</text>
</comment>
<name>A0ACC1QVV9_9HYPO</name>
<evidence type="ECO:0000313" key="1">
    <source>
        <dbReference type="EMBL" id="KAJ3491482.1"/>
    </source>
</evidence>
<dbReference type="EMBL" id="JANAKD010000645">
    <property type="protein sequence ID" value="KAJ3491482.1"/>
    <property type="molecule type" value="Genomic_DNA"/>
</dbReference>
<keyword evidence="2" id="KW-1185">Reference proteome</keyword>
<organism evidence="1 2">
    <name type="scientific">Lecanicillium saksenae</name>
    <dbReference type="NCBI Taxonomy" id="468837"/>
    <lineage>
        <taxon>Eukaryota</taxon>
        <taxon>Fungi</taxon>
        <taxon>Dikarya</taxon>
        <taxon>Ascomycota</taxon>
        <taxon>Pezizomycotina</taxon>
        <taxon>Sordariomycetes</taxon>
        <taxon>Hypocreomycetidae</taxon>
        <taxon>Hypocreales</taxon>
        <taxon>Cordycipitaceae</taxon>
        <taxon>Lecanicillium</taxon>
    </lineage>
</organism>
<reference evidence="1" key="1">
    <citation type="submission" date="2022-07" db="EMBL/GenBank/DDBJ databases">
        <title>Genome Sequence of Lecanicillium saksenae.</title>
        <authorList>
            <person name="Buettner E."/>
        </authorList>
    </citation>
    <scope>NUCLEOTIDE SEQUENCE</scope>
    <source>
        <strain evidence="1">VT-O1</strain>
    </source>
</reference>
<dbReference type="Proteomes" id="UP001148737">
    <property type="component" value="Unassembled WGS sequence"/>
</dbReference>
<sequence length="94" mass="9851">MQFFVVASLVAAVMAMPAELVTRTHNIVCEYGLYTNVQCCGVDVLGVAGLDCHTITEVPNDANHANQICAKTGAAARCCVVPILGQALLCKDAI</sequence>
<proteinExistence type="predicted"/>
<protein>
    <submittedName>
        <fullName evidence="1">Uncharacterized protein</fullName>
    </submittedName>
</protein>
<accession>A0ACC1QVV9</accession>